<keyword evidence="3" id="KW-1185">Reference proteome</keyword>
<accession>A0A085ZTL8</accession>
<organism evidence="2 3">
    <name type="scientific">Chryseobacterium luteum</name>
    <dbReference type="NCBI Taxonomy" id="421531"/>
    <lineage>
        <taxon>Bacteria</taxon>
        <taxon>Pseudomonadati</taxon>
        <taxon>Bacteroidota</taxon>
        <taxon>Flavobacteriia</taxon>
        <taxon>Flavobacteriales</taxon>
        <taxon>Weeksellaceae</taxon>
        <taxon>Chryseobacterium group</taxon>
        <taxon>Chryseobacterium</taxon>
    </lineage>
</organism>
<dbReference type="STRING" id="421531.IX38_08750"/>
<evidence type="ECO:0000313" key="2">
    <source>
        <dbReference type="EMBL" id="KFF07782.1"/>
    </source>
</evidence>
<reference evidence="2 3" key="1">
    <citation type="submission" date="2014-07" db="EMBL/GenBank/DDBJ databases">
        <title>Genome of Chryseobacterium luteum DSM 18605.</title>
        <authorList>
            <person name="Stropko S.J."/>
            <person name="Pipes S.E."/>
            <person name="Newman J.D."/>
        </authorList>
    </citation>
    <scope>NUCLEOTIDE SEQUENCE [LARGE SCALE GENOMIC DNA]</scope>
    <source>
        <strain evidence="2 3">DSM 18605</strain>
    </source>
</reference>
<gene>
    <name evidence="2" type="ORF">IX38_08750</name>
</gene>
<dbReference type="OrthoDB" id="282393at2"/>
<name>A0A085ZTL8_9FLAO</name>
<dbReference type="InterPro" id="IPR011971">
    <property type="entry name" value="CHP02284"/>
</dbReference>
<dbReference type="NCBIfam" id="TIGR02284">
    <property type="entry name" value="PA2169 family four-helix-bundle protein"/>
    <property type="match status" value="1"/>
</dbReference>
<feature type="domain" description="DUF2383" evidence="1">
    <location>
        <begin position="5"/>
        <end position="117"/>
    </location>
</feature>
<dbReference type="EMBL" id="JPRO01000005">
    <property type="protein sequence ID" value="KFF07782.1"/>
    <property type="molecule type" value="Genomic_DNA"/>
</dbReference>
<proteinExistence type="predicted"/>
<sequence length="154" mass="17826">MKTEQTVSVLNDLLQITNDRMEGFEKVEGKIWEMYPDIKDEYDRMISQSKIMKNELINLITEKNGTPDDSTSVAGAIHRTWIDIKNSFTIGNIEESTLENVVFGERAAVETYQKALDSGDLCEKSEKIISEQLHSLKESYHQFKKIEEYKKKEN</sequence>
<evidence type="ECO:0000259" key="1">
    <source>
        <dbReference type="Pfam" id="PF09537"/>
    </source>
</evidence>
<evidence type="ECO:0000313" key="3">
    <source>
        <dbReference type="Proteomes" id="UP000028703"/>
    </source>
</evidence>
<dbReference type="Gene3D" id="1.20.1260.10">
    <property type="match status" value="1"/>
</dbReference>
<dbReference type="Pfam" id="PF09537">
    <property type="entry name" value="DUF2383"/>
    <property type="match status" value="1"/>
</dbReference>
<dbReference type="RefSeq" id="WP_034703773.1">
    <property type="nucleotide sequence ID" value="NZ_JPRO01000005.1"/>
</dbReference>
<dbReference type="AlphaFoldDB" id="A0A085ZTL8"/>
<dbReference type="InterPro" id="IPR012347">
    <property type="entry name" value="Ferritin-like"/>
</dbReference>
<protein>
    <recommendedName>
        <fullName evidence="1">DUF2383 domain-containing protein</fullName>
    </recommendedName>
</protein>
<dbReference type="eggNOG" id="COG1633">
    <property type="taxonomic scope" value="Bacteria"/>
</dbReference>
<comment type="caution">
    <text evidence="2">The sequence shown here is derived from an EMBL/GenBank/DDBJ whole genome shotgun (WGS) entry which is preliminary data.</text>
</comment>
<dbReference type="InterPro" id="IPR019052">
    <property type="entry name" value="DUF2383"/>
</dbReference>
<dbReference type="Proteomes" id="UP000028703">
    <property type="component" value="Unassembled WGS sequence"/>
</dbReference>